<organism evidence="1">
    <name type="scientific">marine sediment metagenome</name>
    <dbReference type="NCBI Taxonomy" id="412755"/>
    <lineage>
        <taxon>unclassified sequences</taxon>
        <taxon>metagenomes</taxon>
        <taxon>ecological metagenomes</taxon>
    </lineage>
</organism>
<comment type="caution">
    <text evidence="1">The sequence shown here is derived from an EMBL/GenBank/DDBJ whole genome shotgun (WGS) entry which is preliminary data.</text>
</comment>
<evidence type="ECO:0000313" key="1">
    <source>
        <dbReference type="EMBL" id="GAH80483.1"/>
    </source>
</evidence>
<name>X1KEJ7_9ZZZZ</name>
<protein>
    <submittedName>
        <fullName evidence="1">Uncharacterized protein</fullName>
    </submittedName>
</protein>
<sequence>LANRFGDHLAIIAKASNLIEEPEHFDLEEGKRIPEVAQKLRVQGRALREAGLKKKAEEIEHYTKIVKDYIVKKYGERVKCDEGEEGLFRHGEEIIILKNRHMKKVAGF</sequence>
<dbReference type="EMBL" id="BARU01038062">
    <property type="protein sequence ID" value="GAH80483.1"/>
    <property type="molecule type" value="Genomic_DNA"/>
</dbReference>
<accession>X1KEJ7</accession>
<reference evidence="1" key="1">
    <citation type="journal article" date="2014" name="Front. Microbiol.">
        <title>High frequency of phylogenetically diverse reductive dehalogenase-homologous genes in deep subseafloor sedimentary metagenomes.</title>
        <authorList>
            <person name="Kawai M."/>
            <person name="Futagami T."/>
            <person name="Toyoda A."/>
            <person name="Takaki Y."/>
            <person name="Nishi S."/>
            <person name="Hori S."/>
            <person name="Arai W."/>
            <person name="Tsubouchi T."/>
            <person name="Morono Y."/>
            <person name="Uchiyama I."/>
            <person name="Ito T."/>
            <person name="Fujiyama A."/>
            <person name="Inagaki F."/>
            <person name="Takami H."/>
        </authorList>
    </citation>
    <scope>NUCLEOTIDE SEQUENCE</scope>
    <source>
        <strain evidence="1">Expedition CK06-06</strain>
    </source>
</reference>
<feature type="non-terminal residue" evidence="1">
    <location>
        <position position="1"/>
    </location>
</feature>
<proteinExistence type="predicted"/>
<dbReference type="AlphaFoldDB" id="X1KEJ7"/>
<gene>
    <name evidence="1" type="ORF">S03H2_59208</name>
</gene>